<evidence type="ECO:0000256" key="4">
    <source>
        <dbReference type="ARBA" id="ARBA00022553"/>
    </source>
</evidence>
<accession>A0A291Q9S9</accession>
<sequence>MVERHESLRTVFPEGPDGTPYQRILDTDQAWAGMKSVSTGEGELDAAAWAFRSQGFDVTVDAPMRARLFVLSEDVHVLVVVLHHIAGDGWSMAPLARDVAQAYEARVGGGAPVWEPLPVQYADYALWQRELLGDESDPESLVSRQVTYWKGVLDGLPEQLELPVDRIRPAVATYRGDNVEFTVDAAVHRGLAALAGESGASVFMVVQAAFATLLSRLGAGADIPIGTPVAGRTDEALDDLVGFFINTLVLRTDISGDPTFRQLVDRVREVDLGAFSNQDVPFEHLVEVINPTRSMSRHPLFQVALAFQNQSRPELQLPGVALSVESNDSDAAKFDLSLGLSERFDGEGVPAGLEGGFEFATDLFDRVTVEEIAERFGRLLSAAVADPDRPVGELEVLSAQEREDLLVGWQGSKVDVPCVSLPVAFEGQVARTPEATAVLFEDVRLTYAELNARANRLARYLVRQGVGPEARVGLVLPRSPGLLVAMLAVLKAGAAYVPVDPKYPAERIAYMLDDARPAVVLTSKAVHHVVPKGLHAQPLEDVANLAAGEPGTDLVDGDRCVPLRPDHPAYVIYTSGSSGRPKGVVVGHAGVVNLARDHIARLGIDGGSRLLQFASPSFDAAVADMWPAWLAGAALVLGSAERLTPGSQLSELMAECGVSHATLPPATLPVLAEAGGLPEGMTLVVAGEACSAEVARTWSRARRMVNIYGPTEATVASTSSEPLSPEMAGVPPIGRPVWNTRAHVLDERLRPVTVGTPGELYLAGAQLARGYLNRPALTAERFVADPFGAPGERMYRTGDVVRRRRDGQLEYVGRADEQVKVRGFRIELGEIEAALLSHPDVAQATAMVREDRPGDKRLVAYVVPSTPGDSVDTGQVRQYVGELLPEFMVPAAVVTLAELPLTAHRKVDRRALPAPDYAAVVAFRAPRTERERALCAIFAEVLGAERVGIDDGFFELGGHSLLATRVISRIRTVLNVELPLRALFEGPTVEQLARRVEDAAAARTALTPRPRPAEIPLSPAQRGLWLLSRIQGPAAATYNVPIALRLVGELNREVLGLALQDVVERHESLRTLLLEGAEGTPYQKVLAPEEVSLPLPVAEVAEAEVPAAVAAVANQGFDLSTEIPFRARLFALKEDQHVLVVVLHHVAGDGWSMAPLGRDVAAAYEARAEGRAPEWEPLPVQYADYAIWQRELLGDENDPKSPISRQLAYWTAQLTDLPEQLELPVDRPRPAVASHRGDRLVFEVGTEVHQGLVDLARESGASVFMVVRAAFATLLSRLGAGTDIPIGSPIAGRTDEALDDLVGFFINTLVLRTDLSGAPTFRQLVERVRETDLAAYAHQDVPFEHLVEALNPERSLSRHPLFQVMLTFQNNEQAQFQLPGLTFTSESTGDGAAKFDLQLGVHEQHGHDGCPAGLVGAFEFATDLFDRVTVEEIVERFGRLLAAVVADPDRLVGELEVLSAQECEDLLSGWQGERVEVPWVSLPVAFEAQVARTPEATAVLFEDVQLTYAELNARANRLARVLVGRGVGPEDLVALVLPRSPELLVAMLAVLKAGAAYVPVDPKYPAERIAYMLDDARPVVALTSQAVRDVVPSGVETLFLEEIADAVSAASGADLVDGDRCVPLRPDHPAYVIYTSGSSGRPKGVVVGHAGVVNLARDHIARLGIDGGSRLLQFASPSFDAAVADMWPAWLAGAALVLGSAERLTPGSQLSELMAECGVSHATLPPATLPVLAEAGGLPEGMTLVVAGEACSAEVARTWSRGRRMVNIYGPTEATVASTSSEPLSPEMAGVTPIGRPVWNTRAYVLDASLRPVPAGVAGELYLAGAQLARGYLNRPALTAERFVPDPFAGAGERMYRTGDVVRRRRDRQLEYVGRADEQVKVRGFRIELGEIEAVLLSHPDVAQVVVVAREDRPGDKRLVAYVVPSTPGASVDTGQVRQYVGELLPEFMVPAAVVPLAELPLTAHRKVDRRALPAPEYVEARRVRGPRDAREEVLCAIFAEVLGVERVGIDDSFFELGGHSLHATRVISRIRAVFGIEVPPRAMFEAPTVAQLNARMTDAQGARAALAPAHRPAEIPLSFAQRRLWFLNRFEGPESPTYNMPIALRLTGPLDREALRAALCDVVVRHESLRTVFPEGEDGVPVQRVLAAADSMVEMPVREIREEEVPDAVARTARRGFDLTVEVPLRAALFELDGTTHVLVVVLHHITGDGWSMAPLARDVALAYEARITGRAPSWEPLPVQYADYALWQQDVLGDESDPESLISRQLAFWKRQLAALPDQLELPTDRPRPVVASYRGGTVPVTVDAEVHAGLVALARQSGASVFMVVRAAFAALLSRMGAGTDIPIGTPIAGRTDEALDDLVGFFVNTLVLRTDLSGDPTFRELVERVRETDLAAYAHQDVPFEHLVEVLNPERSMSRHPLFQVMLAFQNNEQAELRLPQLTLTGEVTETRSSKFDLILNVTELRDADGEPAGLAGVLEFSVDLFDRGTVVGLVERFGRVLAGVVADADRRVGELEVLSAVERRELLVGRNATGVEVPWVSLPEGFEAQAARTPQMTAVVFEGVELSYAEVNARANRLARLLVERGAGPERVVALMLPRSEWLPVALLAVVKSGAAYVPVDPEYPAERIAYMFQDADPVAVVTGAPLDEAVVGGASQVVLGEAADLLGGPSDVYAEGDLSVVERGGVLLPDHPVYVMYTSGSTGRPKGVVFPAGAMVNLLAWHAQVLSGGVGRRTGQFAALGFDAAAHEMFSALWSGKTLVVPRDETRRGAAELVRWFAGQGVGELFAPMPMVEAVAEAAAELDLDLPQLMDVAQAGEALSVHGPVREFFSSVRGRRLHNYYGPTETHVVTALSLEGDPAGWPVLPSIGRPVANSRVYVLDGALRPVPVGVAGELYLAGAQLARGYLNRPGLTAERFVPDPFAGPGERMYRSGDLARWCADGTVEFLGRADFQVKIRGFRVELGEVEAAIATHPDVAQVAVVAREDQPGGKRLVAYAVPREGAEVDGTEIRRYLSGRLPEFMVPAAVVVLEALPLTANGKLDRRALPAPDYAGAVAGRGPRNGHEQVLCAAFAEVLGVERVGIDDNFFDLGGHSLLATRLISRIRTRLGVELPLRALFEGPSVVQLAERVVEAGVARAALVPMARPAEVPLSFAQRRLWFLNRLEGESSSTYNLPIVLRLTGVLDREALGTALFDVVERHESLRTVFPQGADGVPFQSVVDSERVSASLSLGVSEASEETLAELIAAEVTCGFDLTAQVPLRARLFALNDATHVLVVVLHHIAGDGWSMEPLARDVAAAYEARTAGGVPAWEPLPVQYADYALWQRDLLGDEADPESLLSRQLAYWKEQLAELPEELQLPTDRRRPAVASYRGDSLTFTLDAELHGRLSGLARESGASVFMVVQAAFAALLSRLGAGTDIPIGSPVAGRTDEALDDLVGFFVNTLVLRTDLSGDPTFRELVERVRETDLAAYAHQDVPFEHLVEVLNPVRSMARNPLFQVALAFQNQRQSDLRLPGVSLSTEQSDGAAAKFDLSLGLSERFDGEGVPAGLEGGFEFATDLFDRVTVEEIVERFGRLLAAVVADPDRLVGELEVLSAQECEDLLSGWQGERVEVPWVSLPVAFEAQVARTPEATAVLFEDVQLTYAELNARANRLARVLVGRGVGPEDLVALVLPRSPELLVAMLAVLKAGAAYVPVDPKYPAERIAYMLDDARPVVALTSQAVRDVVPSGVETLFLEEIADAVSAASGADLVDGDRCVPLRPDHPAYVIYTSGSSGRPKGVVVGHAGVVNLARDHIARLGIDGGSRLLQFASPSFDAAVADMWPAWLAGAALVLGSAERLTPGSQLSELMAECGVSHATLPPATLPVLAEAGGLPEGMTLVVAGEACSAEVARTWSRGRRMVNIYGPTEATVASTSSEPLSPEMAGVTPIGRPVWNTRAHVLDDRLRPVPVGTPGELYLAGAQLARGYLNRPALTAERFVADPFAGAGERMYRTGDVVRRRRDRQLEYVGRADEQVKVRGFRIELGEIEAALLSHPQVAQATAMVREDRPGDKRLVAYVVPATEASPIGQAEARRHVGEKLPEFMVPAAVVTLAELPLTAHRKVDRRALPAPEYGLTEPGRGPRTEREHVLCAIFAEVLGVERVGVDDGFFDLGGHSLLATRVISRIRTVLNVELPLRALFEGPTVEQLARRVERADTARAALRPAERPERIPLSFAQRRLWFLNRFEGAEASTYNIPIALRLSGALDRDALREAINDLTARHETLRTVFPAGADGMPYQDVRVATEAELPTRRIREDEIAEAVVQAARRGFDLTTELPLRAQLFVLDDTTHAPDATHAPDTTHILVVVFHHIAGDGWSMAPLARDLATAYAARTAGAAPGWEPLPVQYADYALWQRDTLGEESDPESPLSRQLAYWKAQLAGLPEQLELPTDRPRPAVSTNRGGLVPFALDADLHRGITEFARSCGASEFMVVRAALAVLLSRLGAGTDIPIGSPIAGRTDEALDDLVGFFVNTLVLRTDLSGDLTFRELVDRVRETDLAAYTHQDVPFEHLVELLNPTRSTSHHPLFQVMFAFQNNEQAELSLPGLTVSAAATSLDVIQFDLAVTLGEAHSDDGGAAGLVGGFAYATDLFDQETVEAMAERFRGLLQQLVGDPGLRVGAVDVLRAGERERLLHELNDTAAPAPDLTVPRLFALQAAMTPHAIAVVHGEVCLSYAELNARANRVAHWLIERGIGEPGTGPEQRVALTLPRSVDLVVAMLGVLKAGGAYVPIDRDHPATRVEFMIEDSAPQLVLGPDEMAGGFAGHSDGEPPVSSPAPGDAAYVIYTSGSTGTPKGVVVPHAALANQLVSVRERLPLTPQDRVLGAATAAFDMATMEVLLPLISGARLVLAEKEEVSRPAALGELIRGAGVTLMHATPSLWQTLVAHDPGMVRGVRAVAGGESLPVGLADTLCEHAAGVVNEYGPTEAAIVSTLTEVTVGTGIPSIGTPLANTQVYVLDASLRPVPVGTTGELYIAGHGLARGYLHRPALTAERFVANPYGPLGSRMYRTGDLARWNGEGSLEYAGRADGQVKIRGFRIEPGEIEAALTRHPSVARAAVVVREDRPGDRRLVGYVVPARGEVPVHPGELRRSVGGLLPDYMVPAAVVPMAELPLTPNGKLDRRALPEPRYMASDRGPRDAREEALCAIFAETLGLDRVGIDDGFFDLGGHSLLATRVVSRVRTVLGVEVPLRDLFDAPSVARLAERIAGAGTARRALAPTARPETVPLSFAQSRLWFLNRFEGPASATYNVPLAYRLSGALDREALRAALRDVVVRHESLRTVFPEGADGAPVQHVLAATDTAVDMPVREIHEDDIAGAIAEAAGRGFDLGSELPFRAALFALPDGSHAVVVVLHHIAGDGWSMAPLARDLAAAYAARADGYAPEWEPLSVQYADYAIWQRDLLGDEADPESLLSRQLTYWKNQLADLPDQLELPTDRPRPAVASFRGEQVAFEVDSEVHAGLAELARTSGASVFMVVRAAFAALLSRMGAGTDIPIGSPIAGRTDEALDDLVGFFVNTLVLRTDLSGDPTFLELVERVRETDLAAYAHQDVPFEHLVEVLNPERSLSRHPLFQVMLTFQNNEQAQLTMPGLDVKSLTAEGSAKFDLFLSVAERNTSDGRPDGLTGVLEFAVDLFDRATAENLMERFGRVLAGVVADADRRIGELEVLSFAERRELLVDRNATGVEVPWVSLPESFEAQAARTPQMTSVVFEGTELSYAEVNARANRLARLLVERGAGPERVVALMLPRSEWLPVALLAVVKSGAAYVPVDPEYPADRIAYMFQDADPVCVLGSEQTLGRLPEELSGRGVEVTGEALAGYADADLTEAERGCALLPDHPVYVMYTSGSTGQPKAVVFRAGAMANLLSWHRRDRATGVTTAHFTSISFDVAAQEIFSALWSGGTLALPRDDIRKDPAELVRWLDRRGVNELYAPNLVIDAVAEASLELGLELPELTDVAQAGEALIVHGPVREFFSSVPARRLHNHYGPTETHVVTALTLEGDPAGWPVLPSIGRPVANSRVYVLDGALRPVPVGVAGELYLAGAQLARGYLNRPALTAERFVPDPFAGPGERMYRSGDLARWRADGTVEFLGRADFQVKIRGFRVELGEVEAAIAAHPDIAQAAVVAREDRPGDKRLVAYVVPREGEAIDGAETRGFLSGRVPEFMVPAAVVVLDVLPLTANGKLDRRALPAPDYAGVVAGRGPRNGHEQVLCAAFAEVLGVERVGIDDSFFDLGGHSLLATRLISRIRTRLGVELPLRALFEGPRVVELAERVVEAGVARAALVPMSRPVEVPLSFAQRRLWFLNRLEGESSSTYNLPIVLRLTGVLDREALGAALFDVVERHESLRTVFPQGTDGVPFQHVLSADAACPTLMAVPVSEAELAEVVVAETSRGFDLTSEPPLRACLFALDDTAHVLVVVLHHIAGDGWSLAPLAGDLAAAYEARADGHAPEWEPLSVQYADYALWQRDLLGDESDPESLLSRQLAYWKGQLSALPEQLDLPTDRSRPTAASYRGDLVEFALDAEVHGRLSGLARESGASVFMVVQAAFAALLSRLGAGTDIPIGSPVAGRTDEALDDLVGFFVNTLVLRTDLSGDPTFRELVERVRETDLAAYAHQDVPFEHLVEVLNPTRSTSRHPLFQVMLTFQNNARADMLLPGLTLEQEATPADTAKFDLSLSVQETEGVDGGAAGLAGAFEFAVDLFDRATVEGIAERFGRLLSAAVADPDLPVGELEILSGQEYEKLLTGWQGARDDIAQRCLAGLFEEQAARTPAAPAVAFEDTELTYAELDSRANRLARHLIAQGAGPEDTVALVLPRSADAVVAMLAVLKAGAAYLPVDPRYPADRIAHTLADARPVVVLTTTAERDRVPCAAVVLEDVAAAVARESAWDVSDADRLRPLLPAHPAYVIYTSGSTGRPKGVMVTHGAVTGHLRWMADEYPLDGTDRVLARTAFSFDAAVWETWLPLVTGASAHVVSDEVATDALQLADHISDHGITVAQVVPSLLSELCAAAVAAGGTSSLRRLFVGGEPLPAALAELAQDAWGVPCVNLYGPTESTVQVTHHEVPLGTWGDDGRSDAYLPVGRPVRNVRAYVLDSRLRPVPAGVPGELYLAGDQLARGYVGRPDLTGQRFTADPYGPPGARMYRTGDLMRRRGDGGLEFLGRVDEQVKLRGFRVELGEVEAALTAQWQIARAAAVVREDRPGDRRLVAYVVPADGAPLDLDELRGRLTSALPDFMVPSALVALDAFPLTPNGKLDRRALPAADVAAGTGRAPRNPQEEALCGLFAETLGVTGVGIDDSFFDLGGHSLLATRLLTRIRTVFGVRVSLRALFEAPTVARLVQRFDGDDIGDGLAMLMPLRADGTRPPLFCVHPASGLSWAYVGMLQHLGPDQPVYGLQARGIADEQEMPSSLEEMAADYVAQIRTVQPSGPYHLLGWSFGALGAHAVATALQEQGETVALLALLDGYPGEGEEGETDEADALDEVTILQGLLKDMGIGDDLRDDTMPPLVKAAALLRSQGGALAGLDEKTLARVAAACANSMRVSTRFRPTVFRGDVEFFTAADGRPDRLDAHTLWGPYVEGNIIDHPVNCAHLDMVRSSALKEISGAIAAKLDELAGKRDDLAGNEGGR</sequence>
<name>A0A291Q9S9_9ACTN</name>
<proteinExistence type="inferred from homology"/>
<evidence type="ECO:0000256" key="3">
    <source>
        <dbReference type="ARBA" id="ARBA00022450"/>
    </source>
</evidence>
<feature type="domain" description="Carrier" evidence="5">
    <location>
        <begin position="3060"/>
        <end position="3135"/>
    </location>
</feature>
<dbReference type="Pfam" id="PF00668">
    <property type="entry name" value="Condensation"/>
    <property type="match status" value="7"/>
</dbReference>
<comment type="cofactor">
    <cofactor evidence="1">
        <name>pantetheine 4'-phosphate</name>
        <dbReference type="ChEBI" id="CHEBI:47942"/>
    </cofactor>
</comment>
<dbReference type="FunFam" id="3.40.50.12780:FF:000012">
    <property type="entry name" value="Non-ribosomal peptide synthetase"/>
    <property type="match status" value="5"/>
</dbReference>
<dbReference type="FunFam" id="1.10.1200.10:FF:000005">
    <property type="entry name" value="Nonribosomal peptide synthetase 1"/>
    <property type="match status" value="3"/>
</dbReference>
<dbReference type="Gene3D" id="3.40.50.12780">
    <property type="entry name" value="N-terminal domain of ligase-like"/>
    <property type="match status" value="2"/>
</dbReference>
<keyword evidence="7" id="KW-1185">Reference proteome</keyword>
<dbReference type="InterPro" id="IPR001242">
    <property type="entry name" value="Condensation_dom"/>
</dbReference>
<dbReference type="GO" id="GO:0008610">
    <property type="term" value="P:lipid biosynthetic process"/>
    <property type="evidence" value="ECO:0007669"/>
    <property type="project" value="UniProtKB-ARBA"/>
</dbReference>
<dbReference type="PROSITE" id="PS00455">
    <property type="entry name" value="AMP_BINDING"/>
    <property type="match status" value="7"/>
</dbReference>
<dbReference type="GO" id="GO:0072330">
    <property type="term" value="P:monocarboxylic acid biosynthetic process"/>
    <property type="evidence" value="ECO:0007669"/>
    <property type="project" value="UniProtKB-ARBA"/>
</dbReference>
<dbReference type="SMART" id="SM00824">
    <property type="entry name" value="PKS_TE"/>
    <property type="match status" value="1"/>
</dbReference>
<feature type="domain" description="Carrier" evidence="5">
    <location>
        <begin position="7313"/>
        <end position="7388"/>
    </location>
</feature>
<keyword evidence="4" id="KW-0597">Phosphoprotein</keyword>
<dbReference type="GO" id="GO:0044550">
    <property type="term" value="P:secondary metabolite biosynthetic process"/>
    <property type="evidence" value="ECO:0007669"/>
    <property type="project" value="UniProtKB-ARBA"/>
</dbReference>
<dbReference type="GO" id="GO:0017000">
    <property type="term" value="P:antibiotic biosynthetic process"/>
    <property type="evidence" value="ECO:0007669"/>
    <property type="project" value="UniProtKB-ARBA"/>
</dbReference>
<dbReference type="FunFam" id="1.10.1200.10:FF:000016">
    <property type="entry name" value="Non-ribosomal peptide synthase"/>
    <property type="match status" value="4"/>
</dbReference>
<dbReference type="SMART" id="SM00823">
    <property type="entry name" value="PKS_PP"/>
    <property type="match status" value="7"/>
</dbReference>
<dbReference type="InterPro" id="IPR023213">
    <property type="entry name" value="CAT-like_dom_sf"/>
</dbReference>
<dbReference type="SUPFAM" id="SSF47336">
    <property type="entry name" value="ACP-like"/>
    <property type="match status" value="7"/>
</dbReference>
<dbReference type="InterPro" id="IPR020806">
    <property type="entry name" value="PKS_PP-bd"/>
</dbReference>
<dbReference type="CDD" id="cd17651">
    <property type="entry name" value="A_NRPS_VisG_like"/>
    <property type="match status" value="2"/>
</dbReference>
<reference evidence="6 7" key="1">
    <citation type="submission" date="2017-08" db="EMBL/GenBank/DDBJ databases">
        <title>Complete Genome Sequence of Streptomyces formicae KY5, the formicamycin producer.</title>
        <authorList>
            <person name="Holmes N.A."/>
            <person name="Devine R."/>
            <person name="Qin Z."/>
            <person name="Seipke R.F."/>
            <person name="Wilkinson B."/>
            <person name="Hutchings M.I."/>
        </authorList>
    </citation>
    <scope>NUCLEOTIDE SEQUENCE [LARGE SCALE GENOMIC DNA]</scope>
    <source>
        <strain evidence="6 7">KY5</strain>
    </source>
</reference>
<evidence type="ECO:0000256" key="2">
    <source>
        <dbReference type="ARBA" id="ARBA00006432"/>
    </source>
</evidence>
<dbReference type="CDD" id="cd17652">
    <property type="entry name" value="A_NRPS_CmdD_like"/>
    <property type="match status" value="1"/>
</dbReference>
<dbReference type="FunFam" id="3.30.559.30:FF:000001">
    <property type="entry name" value="Non-ribosomal peptide synthetase"/>
    <property type="match status" value="7"/>
</dbReference>
<dbReference type="InterPro" id="IPR020802">
    <property type="entry name" value="TesA-like"/>
</dbReference>
<feature type="domain" description="Carrier" evidence="5">
    <location>
        <begin position="925"/>
        <end position="1000"/>
    </location>
</feature>
<dbReference type="KEGG" id="sfk:KY5_3443c"/>
<feature type="domain" description="Carrier" evidence="5">
    <location>
        <begin position="1986"/>
        <end position="2061"/>
    </location>
</feature>
<dbReference type="PROSITE" id="PS50075">
    <property type="entry name" value="CARRIER"/>
    <property type="match status" value="7"/>
</dbReference>
<dbReference type="GO" id="GO:0005829">
    <property type="term" value="C:cytosol"/>
    <property type="evidence" value="ECO:0007669"/>
    <property type="project" value="TreeGrafter"/>
</dbReference>
<dbReference type="Gene3D" id="3.40.50.1820">
    <property type="entry name" value="alpha/beta hydrolase"/>
    <property type="match status" value="1"/>
</dbReference>
<dbReference type="Gene3D" id="3.30.559.10">
    <property type="entry name" value="Chloramphenicol acetyltransferase-like domain"/>
    <property type="match status" value="7"/>
</dbReference>
<dbReference type="GO" id="GO:0043041">
    <property type="term" value="P:amino acid activation for nonribosomal peptide biosynthetic process"/>
    <property type="evidence" value="ECO:0007669"/>
    <property type="project" value="TreeGrafter"/>
</dbReference>
<dbReference type="Gene3D" id="3.40.50.980">
    <property type="match status" value="10"/>
</dbReference>
<dbReference type="InterPro" id="IPR045851">
    <property type="entry name" value="AMP-bd_C_sf"/>
</dbReference>
<feature type="domain" description="Carrier" evidence="5">
    <location>
        <begin position="5177"/>
        <end position="5252"/>
    </location>
</feature>
<dbReference type="Pfam" id="PF00550">
    <property type="entry name" value="PP-binding"/>
    <property type="match status" value="7"/>
</dbReference>
<dbReference type="Gene3D" id="2.30.38.10">
    <property type="entry name" value="Luciferase, Domain 3"/>
    <property type="match status" value="5"/>
</dbReference>
<dbReference type="InterPro" id="IPR042099">
    <property type="entry name" value="ANL_N_sf"/>
</dbReference>
<dbReference type="CDD" id="cd19540">
    <property type="entry name" value="LCL_NRPS-like"/>
    <property type="match status" value="7"/>
</dbReference>
<organism evidence="6 7">
    <name type="scientific">Streptomyces formicae</name>
    <dbReference type="NCBI Taxonomy" id="1616117"/>
    <lineage>
        <taxon>Bacteria</taxon>
        <taxon>Bacillati</taxon>
        <taxon>Actinomycetota</taxon>
        <taxon>Actinomycetes</taxon>
        <taxon>Kitasatosporales</taxon>
        <taxon>Streptomycetaceae</taxon>
        <taxon>Streptomyces</taxon>
    </lineage>
</organism>
<dbReference type="FunFam" id="3.40.50.980:FF:000001">
    <property type="entry name" value="Non-ribosomal peptide synthetase"/>
    <property type="match status" value="7"/>
</dbReference>
<keyword evidence="3" id="KW-0596">Phosphopantetheine</keyword>
<dbReference type="GO" id="GO:0031177">
    <property type="term" value="F:phosphopantetheine binding"/>
    <property type="evidence" value="ECO:0007669"/>
    <property type="project" value="InterPro"/>
</dbReference>
<evidence type="ECO:0000313" key="6">
    <source>
        <dbReference type="EMBL" id="ATL28461.1"/>
    </source>
</evidence>
<dbReference type="PANTHER" id="PTHR45527">
    <property type="entry name" value="NONRIBOSOMAL PEPTIDE SYNTHETASE"/>
    <property type="match status" value="1"/>
</dbReference>
<dbReference type="FunFam" id="2.30.38.10:FF:000001">
    <property type="entry name" value="Non-ribosomal peptide synthetase PvdI"/>
    <property type="match status" value="7"/>
</dbReference>
<dbReference type="InterPro" id="IPR025110">
    <property type="entry name" value="AMP-bd_C"/>
</dbReference>
<evidence type="ECO:0000259" key="5">
    <source>
        <dbReference type="PROSITE" id="PS50075"/>
    </source>
</evidence>
<dbReference type="InterPro" id="IPR029058">
    <property type="entry name" value="AB_hydrolase_fold"/>
</dbReference>
<dbReference type="InterPro" id="IPR009081">
    <property type="entry name" value="PP-bd_ACP"/>
</dbReference>
<dbReference type="Proteomes" id="UP000221011">
    <property type="component" value="Chromosome"/>
</dbReference>
<dbReference type="NCBIfam" id="TIGR01733">
    <property type="entry name" value="AA-adenyl-dom"/>
    <property type="match status" value="7"/>
</dbReference>
<dbReference type="SUPFAM" id="SSF56801">
    <property type="entry name" value="Acetyl-CoA synthetase-like"/>
    <property type="match status" value="7"/>
</dbReference>
<evidence type="ECO:0000313" key="7">
    <source>
        <dbReference type="Proteomes" id="UP000221011"/>
    </source>
</evidence>
<dbReference type="InterPro" id="IPR020845">
    <property type="entry name" value="AMP-binding_CS"/>
</dbReference>
<dbReference type="PANTHER" id="PTHR45527:SF1">
    <property type="entry name" value="FATTY ACID SYNTHASE"/>
    <property type="match status" value="1"/>
</dbReference>
<dbReference type="CDD" id="cd05930">
    <property type="entry name" value="A_NRPS"/>
    <property type="match status" value="2"/>
</dbReference>
<dbReference type="Pfam" id="PF00501">
    <property type="entry name" value="AMP-binding"/>
    <property type="match status" value="7"/>
</dbReference>
<dbReference type="InterPro" id="IPR006162">
    <property type="entry name" value="Ppantetheine_attach_site"/>
</dbReference>
<comment type="similarity">
    <text evidence="2">Belongs to the ATP-dependent AMP-binding enzyme family.</text>
</comment>
<dbReference type="EMBL" id="CP022685">
    <property type="protein sequence ID" value="ATL28461.1"/>
    <property type="molecule type" value="Genomic_DNA"/>
</dbReference>
<dbReference type="InterPro" id="IPR010071">
    <property type="entry name" value="AA_adenyl_dom"/>
</dbReference>
<dbReference type="InterPro" id="IPR036736">
    <property type="entry name" value="ACP-like_sf"/>
</dbReference>
<dbReference type="Gene3D" id="3.30.559.30">
    <property type="entry name" value="Nonribosomal peptide synthetase, condensation domain"/>
    <property type="match status" value="7"/>
</dbReference>
<dbReference type="GO" id="GO:0003824">
    <property type="term" value="F:catalytic activity"/>
    <property type="evidence" value="ECO:0007669"/>
    <property type="project" value="InterPro"/>
</dbReference>
<gene>
    <name evidence="6" type="ORF">KY5_3443c</name>
</gene>
<dbReference type="FunFam" id="3.30.300.30:FF:000010">
    <property type="entry name" value="Enterobactin synthetase component F"/>
    <property type="match status" value="7"/>
</dbReference>
<dbReference type="InterPro" id="IPR001031">
    <property type="entry name" value="Thioesterase"/>
</dbReference>
<dbReference type="InterPro" id="IPR000873">
    <property type="entry name" value="AMP-dep_synth/lig_dom"/>
</dbReference>
<evidence type="ECO:0000256" key="1">
    <source>
        <dbReference type="ARBA" id="ARBA00001957"/>
    </source>
</evidence>
<dbReference type="PROSITE" id="PS00012">
    <property type="entry name" value="PHOSPHOPANTETHEINE"/>
    <property type="match status" value="7"/>
</dbReference>
<dbReference type="SUPFAM" id="SSF52777">
    <property type="entry name" value="CoA-dependent acyltransferases"/>
    <property type="match status" value="14"/>
</dbReference>
<dbReference type="Pfam" id="PF13193">
    <property type="entry name" value="AMP-binding_C"/>
    <property type="match status" value="7"/>
</dbReference>
<dbReference type="NCBIfam" id="NF004282">
    <property type="entry name" value="PRK05691.1"/>
    <property type="match status" value="8"/>
</dbReference>
<dbReference type="Gene3D" id="3.30.300.30">
    <property type="match status" value="7"/>
</dbReference>
<dbReference type="Pfam" id="PF00975">
    <property type="entry name" value="Thioesterase"/>
    <property type="match status" value="1"/>
</dbReference>
<dbReference type="NCBIfam" id="NF003417">
    <property type="entry name" value="PRK04813.1"/>
    <property type="match status" value="7"/>
</dbReference>
<dbReference type="Gene3D" id="1.10.1200.10">
    <property type="entry name" value="ACP-like"/>
    <property type="match status" value="6"/>
</dbReference>
<feature type="domain" description="Carrier" evidence="5">
    <location>
        <begin position="6244"/>
        <end position="6319"/>
    </location>
</feature>
<dbReference type="SUPFAM" id="SSF53474">
    <property type="entry name" value="alpha/beta-Hydrolases"/>
    <property type="match status" value="1"/>
</dbReference>
<feature type="domain" description="Carrier" evidence="5">
    <location>
        <begin position="4123"/>
        <end position="4198"/>
    </location>
</feature>
<protein>
    <submittedName>
        <fullName evidence="6">Siderophore biosynthesis non-ribosomal peptide synthetase modules, Bacillibactin synthetase component F</fullName>
    </submittedName>
</protein>